<reference evidence="2" key="2">
    <citation type="submission" date="2019-07" db="EMBL/GenBank/DDBJ databases">
        <authorList>
            <person name="Seetharam A."/>
            <person name="Woodhouse M."/>
            <person name="Cannon E."/>
        </authorList>
    </citation>
    <scope>NUCLEOTIDE SEQUENCE [LARGE SCALE GENOMIC DNA]</scope>
    <source>
        <strain evidence="2">cv. B73</strain>
    </source>
</reference>
<organism evidence="2 3">
    <name type="scientific">Zea mays</name>
    <name type="common">Maize</name>
    <dbReference type="NCBI Taxonomy" id="4577"/>
    <lineage>
        <taxon>Eukaryota</taxon>
        <taxon>Viridiplantae</taxon>
        <taxon>Streptophyta</taxon>
        <taxon>Embryophyta</taxon>
        <taxon>Tracheophyta</taxon>
        <taxon>Spermatophyta</taxon>
        <taxon>Magnoliopsida</taxon>
        <taxon>Liliopsida</taxon>
        <taxon>Poales</taxon>
        <taxon>Poaceae</taxon>
        <taxon>PACMAD clade</taxon>
        <taxon>Panicoideae</taxon>
        <taxon>Andropogonodae</taxon>
        <taxon>Andropogoneae</taxon>
        <taxon>Tripsacinae</taxon>
        <taxon>Zea</taxon>
    </lineage>
</organism>
<proteinExistence type="predicted"/>
<protein>
    <submittedName>
        <fullName evidence="2">Uncharacterized protein</fullName>
    </submittedName>
</protein>
<feature type="compositionally biased region" description="Basic and acidic residues" evidence="1">
    <location>
        <begin position="400"/>
        <end position="422"/>
    </location>
</feature>
<dbReference type="InParanoid" id="A0A804N7D3"/>
<reference evidence="3" key="1">
    <citation type="submission" date="2015-12" db="EMBL/GenBank/DDBJ databases">
        <title>Update maize B73 reference genome by single molecule sequencing technologies.</title>
        <authorList>
            <consortium name="Maize Genome Sequencing Project"/>
            <person name="Ware D."/>
        </authorList>
    </citation>
    <scope>NUCLEOTIDE SEQUENCE [LARGE SCALE GENOMIC DNA]</scope>
    <source>
        <strain evidence="3">cv. B73</strain>
    </source>
</reference>
<sequence length="554" mass="62949">MRCQRPKARAGRRWLVGRSPLTVSQDTYYRSEGAFHSAHGRLDDLQDLDHLRHGRPVRRDLRRAHHAQLQHRQHLLLRDAPAHARVHALQRVAVLQQGAHLVHQHHHVVVPVLHRPTPRHQLQDQHAQPVDVALLVHAQALARQLRRHVPGPALLEPPAAHRHLLPPAAVRQQPRQPELAHRRVALRVRKEDVARLHVVVHQRRPERMVQVRQRPGRPGQHAEPLLPRHRLSAAAAVQPRLQAAARRVVRDQQLQLRRPVVALQRQQVRVPRLPQHAHLPLELLARPHHARRRQLLHSHHAPVAHGSAVHRAERAAPDLRRLAQQRVRAGHQVLRPEAAPGAERHHLAGGELALALAPRCRRRRRLGRRAAAGHHALVHLLLLPVPRADTTRRLGPAPGRHVEQRDHDDAEDDRDRRADGHHGGHAQEPPLPRRAHATAVRPHVVVVAPAAVRVLVGVQHQRLRHVHHAPFRHQRAADAQVALQRARVQALEHARRRQPPDEAVVRDVHGQEVLQPAQLLGNLAAQVVVLQPQDLQLLQLRDARRDRPRQAVVP</sequence>
<evidence type="ECO:0000313" key="2">
    <source>
        <dbReference type="EnsemblPlants" id="Zm00001eb140550_P001"/>
    </source>
</evidence>
<feature type="region of interest" description="Disordered" evidence="1">
    <location>
        <begin position="389"/>
        <end position="433"/>
    </location>
</feature>
<reference evidence="2" key="3">
    <citation type="submission" date="2021-05" db="UniProtKB">
        <authorList>
            <consortium name="EnsemblPlants"/>
        </authorList>
    </citation>
    <scope>IDENTIFICATION</scope>
    <source>
        <strain evidence="2">cv. B73</strain>
    </source>
</reference>
<dbReference type="Gramene" id="Zm00001eb140550_T001">
    <property type="protein sequence ID" value="Zm00001eb140550_P001"/>
    <property type="gene ID" value="Zm00001eb140550"/>
</dbReference>
<dbReference type="AlphaFoldDB" id="A0A804N7D3"/>
<keyword evidence="3" id="KW-1185">Reference proteome</keyword>
<evidence type="ECO:0000256" key="1">
    <source>
        <dbReference type="SAM" id="MobiDB-lite"/>
    </source>
</evidence>
<dbReference type="Proteomes" id="UP000007305">
    <property type="component" value="Chromosome 3"/>
</dbReference>
<name>A0A804N7D3_MAIZE</name>
<dbReference type="EnsemblPlants" id="Zm00001eb140550_T001">
    <property type="protein sequence ID" value="Zm00001eb140550_P001"/>
    <property type="gene ID" value="Zm00001eb140550"/>
</dbReference>
<accession>A0A804N7D3</accession>
<evidence type="ECO:0000313" key="3">
    <source>
        <dbReference type="Proteomes" id="UP000007305"/>
    </source>
</evidence>